<feature type="chain" id="PRO_5045341452" evidence="1">
    <location>
        <begin position="20"/>
        <end position="73"/>
    </location>
</feature>
<dbReference type="EMBL" id="JADIKK010000008">
    <property type="protein sequence ID" value="MFK2878167.1"/>
    <property type="molecule type" value="Genomic_DNA"/>
</dbReference>
<evidence type="ECO:0000313" key="2">
    <source>
        <dbReference type="EMBL" id="MFK2878167.1"/>
    </source>
</evidence>
<organism evidence="2 3">
    <name type="scientific">Rhodanobacter hydrolyticus</name>
    <dbReference type="NCBI Taxonomy" id="2250595"/>
    <lineage>
        <taxon>Bacteria</taxon>
        <taxon>Pseudomonadati</taxon>
        <taxon>Pseudomonadota</taxon>
        <taxon>Gammaproteobacteria</taxon>
        <taxon>Lysobacterales</taxon>
        <taxon>Rhodanobacteraceae</taxon>
        <taxon>Rhodanobacter</taxon>
    </lineage>
</organism>
<dbReference type="Proteomes" id="UP001620339">
    <property type="component" value="Unassembled WGS sequence"/>
</dbReference>
<evidence type="ECO:0000256" key="1">
    <source>
        <dbReference type="SAM" id="SignalP"/>
    </source>
</evidence>
<keyword evidence="3" id="KW-1185">Reference proteome</keyword>
<keyword evidence="1" id="KW-0732">Signal</keyword>
<dbReference type="RefSeq" id="WP_404614710.1">
    <property type="nucleotide sequence ID" value="NZ_JADIKK010000008.1"/>
</dbReference>
<feature type="signal peptide" evidence="1">
    <location>
        <begin position="1"/>
        <end position="19"/>
    </location>
</feature>
<evidence type="ECO:0000313" key="3">
    <source>
        <dbReference type="Proteomes" id="UP001620339"/>
    </source>
</evidence>
<sequence>MNTRTAIAAFAAATLAACASTPMNRDALRRHGERNCRVQAVVSPAYAIDSAGTGIRSVAYARCLRSGGFEAET</sequence>
<protein>
    <submittedName>
        <fullName evidence="2">Uncharacterized protein</fullName>
    </submittedName>
</protein>
<accession>A0ABW8J796</accession>
<proteinExistence type="predicted"/>
<dbReference type="PROSITE" id="PS51257">
    <property type="entry name" value="PROKAR_LIPOPROTEIN"/>
    <property type="match status" value="1"/>
</dbReference>
<name>A0ABW8J796_9GAMM</name>
<comment type="caution">
    <text evidence="2">The sequence shown here is derived from an EMBL/GenBank/DDBJ whole genome shotgun (WGS) entry which is preliminary data.</text>
</comment>
<gene>
    <name evidence="2" type="ORF">ISP25_13885</name>
</gene>
<reference evidence="2 3" key="1">
    <citation type="submission" date="2020-10" db="EMBL/GenBank/DDBJ databases">
        <title>Phylogeny of dyella-like bacteria.</title>
        <authorList>
            <person name="Fu J."/>
        </authorList>
    </citation>
    <scope>NUCLEOTIDE SEQUENCE [LARGE SCALE GENOMIC DNA]</scope>
    <source>
        <strain evidence="2 3">KACC 19113</strain>
    </source>
</reference>